<accession>A0A060N3W9</accession>
<evidence type="ECO:0000313" key="1">
    <source>
        <dbReference type="EMBL" id="BAO05231.1"/>
    </source>
</evidence>
<name>A0A060N3W9_CLOBO</name>
<organism evidence="1">
    <name type="scientific">Clostridium botulinum B str. Osaka05</name>
    <dbReference type="NCBI Taxonomy" id="1407017"/>
    <lineage>
        <taxon>Bacteria</taxon>
        <taxon>Bacillati</taxon>
        <taxon>Bacillota</taxon>
        <taxon>Clostridia</taxon>
        <taxon>Eubacteriales</taxon>
        <taxon>Clostridiaceae</taxon>
        <taxon>Clostridium</taxon>
    </lineage>
</organism>
<gene>
    <name evidence="1" type="ORF">CBO05P2_206</name>
</gene>
<dbReference type="RefSeq" id="WP_030032433.1">
    <property type="nucleotide sequence ID" value="NZ_BA000059.1"/>
</dbReference>
<dbReference type="Proteomes" id="UP000054164">
    <property type="component" value="Unassembled WGS sequence"/>
</dbReference>
<dbReference type="HOGENOM" id="CLU_1508066_0_0_9"/>
<proteinExistence type="predicted"/>
<dbReference type="EMBL" id="BA000059">
    <property type="protein sequence ID" value="BAO05231.1"/>
    <property type="molecule type" value="Genomic_DNA"/>
</dbReference>
<dbReference type="AlphaFoldDB" id="A0A060N3W9"/>
<sequence>MEDKERILTHIFSTFYPRYLLCMDNRMDLIKNLSEINVGDLVLAVTSGIHEFTIGYVVDKMNEADMVLREIGSKNTCKISNEMFYKIDTSHLSKHILLEGEQYKLYLKTVKALNKFIDTSCNQYRFMEMEFEGSIATVYLRKKWHEYNKETAPKFSFSYNTKTTQKSILKAIEDGLLK</sequence>
<protein>
    <submittedName>
        <fullName evidence="1">Uncharacterized protein</fullName>
    </submittedName>
</protein>
<reference evidence="1" key="1">
    <citation type="submission" date="2013-10" db="EMBL/GenBank/DDBJ databases">
        <title>Draft genome sequence of Clostridium botulinum type B strain Osaka05.</title>
        <authorList>
            <person name="Sakaguchi Y."/>
            <person name="Hosomi K."/>
            <person name="Uchiyama J."/>
            <person name="Ogura Y."/>
            <person name="Sakaguchi M."/>
            <person name="Kohda T."/>
            <person name="Mukamoto M."/>
            <person name="Misawa N."/>
            <person name="Matsuzaki S."/>
            <person name="Hayashi T."/>
            <person name="Kozaki S."/>
        </authorList>
    </citation>
    <scope>NUCLEOTIDE SEQUENCE</scope>
    <source>
        <strain evidence="1">Osaka05</strain>
    </source>
</reference>